<dbReference type="Gene3D" id="3.20.20.140">
    <property type="entry name" value="Metal-dependent hydrolases"/>
    <property type="match status" value="1"/>
</dbReference>
<dbReference type="InterPro" id="IPR001365">
    <property type="entry name" value="A_deaminase_dom"/>
</dbReference>
<evidence type="ECO:0000313" key="8">
    <source>
        <dbReference type="Proteomes" id="UP000006546"/>
    </source>
</evidence>
<feature type="domain" description="Adenosine deaminase" evidence="6">
    <location>
        <begin position="64"/>
        <end position="294"/>
    </location>
</feature>
<dbReference type="InterPro" id="IPR006330">
    <property type="entry name" value="Ado/ade_deaminase"/>
</dbReference>
<keyword evidence="3" id="KW-0479">Metal-binding</keyword>
<reference evidence="8" key="1">
    <citation type="submission" date="2011-04" db="EMBL/GenBank/DDBJ databases">
        <title>The complete genome of Treponema brennaborense DSM 12168.</title>
        <authorList>
            <person name="Lucas S."/>
            <person name="Han J."/>
            <person name="Lapidus A."/>
            <person name="Bruce D."/>
            <person name="Goodwin L."/>
            <person name="Pitluck S."/>
            <person name="Peters L."/>
            <person name="Kyrpides N."/>
            <person name="Mavromatis K."/>
            <person name="Ivanova N."/>
            <person name="Mikhailova N."/>
            <person name="Pagani I."/>
            <person name="Teshima H."/>
            <person name="Detter J.C."/>
            <person name="Tapia R."/>
            <person name="Han C."/>
            <person name="Land M."/>
            <person name="Hauser L."/>
            <person name="Markowitz V."/>
            <person name="Cheng J.-F."/>
            <person name="Hugenholtz P."/>
            <person name="Woyke T."/>
            <person name="Wu D."/>
            <person name="Gronow S."/>
            <person name="Wellnitz S."/>
            <person name="Brambilla E."/>
            <person name="Klenk H.-P."/>
            <person name="Eisen J.A."/>
        </authorList>
    </citation>
    <scope>NUCLEOTIDE SEQUENCE [LARGE SCALE GENOMIC DNA]</scope>
    <source>
        <strain evidence="8">DSM 12168 / CIP 105900 / DD5/3</strain>
    </source>
</reference>
<dbReference type="EC" id="3.5.4.4" evidence="7"/>
<evidence type="ECO:0000256" key="3">
    <source>
        <dbReference type="ARBA" id="ARBA00022723"/>
    </source>
</evidence>
<evidence type="ECO:0000256" key="4">
    <source>
        <dbReference type="ARBA" id="ARBA00022801"/>
    </source>
</evidence>
<keyword evidence="8" id="KW-1185">Reference proteome</keyword>
<dbReference type="PANTHER" id="PTHR43114">
    <property type="entry name" value="ADENINE DEAMINASE"/>
    <property type="match status" value="1"/>
</dbReference>
<name>F4LPU0_TREBD</name>
<evidence type="ECO:0000256" key="1">
    <source>
        <dbReference type="ARBA" id="ARBA00001947"/>
    </source>
</evidence>
<comment type="similarity">
    <text evidence="2">Belongs to the metallo-dependent hydrolases superfamily. Adenosine and AMP deaminases family.</text>
</comment>
<dbReference type="SUPFAM" id="SSF51556">
    <property type="entry name" value="Metallo-dependent hydrolases"/>
    <property type="match status" value="1"/>
</dbReference>
<dbReference type="GO" id="GO:0019239">
    <property type="term" value="F:deaminase activity"/>
    <property type="evidence" value="ECO:0007669"/>
    <property type="project" value="InterPro"/>
</dbReference>
<accession>F4LPU0</accession>
<evidence type="ECO:0000256" key="5">
    <source>
        <dbReference type="ARBA" id="ARBA00022833"/>
    </source>
</evidence>
<organism evidence="7 8">
    <name type="scientific">Treponema brennaborense (strain DSM 12168 / CIP 105900 / DD5/3)</name>
    <dbReference type="NCBI Taxonomy" id="906968"/>
    <lineage>
        <taxon>Bacteria</taxon>
        <taxon>Pseudomonadati</taxon>
        <taxon>Spirochaetota</taxon>
        <taxon>Spirochaetia</taxon>
        <taxon>Spirochaetales</taxon>
        <taxon>Treponemataceae</taxon>
        <taxon>Treponema</taxon>
    </lineage>
</organism>
<dbReference type="AlphaFoldDB" id="F4LPU0"/>
<dbReference type="GO" id="GO:0016814">
    <property type="term" value="F:hydrolase activity, acting on carbon-nitrogen (but not peptide) bonds, in cyclic amidines"/>
    <property type="evidence" value="ECO:0007669"/>
    <property type="project" value="UniProtKB-ARBA"/>
</dbReference>
<dbReference type="RefSeq" id="WP_013757751.1">
    <property type="nucleotide sequence ID" value="NC_015500.1"/>
</dbReference>
<dbReference type="eggNOG" id="COG1816">
    <property type="taxonomic scope" value="Bacteria"/>
</dbReference>
<dbReference type="Proteomes" id="UP000006546">
    <property type="component" value="Chromosome"/>
</dbReference>
<evidence type="ECO:0000259" key="6">
    <source>
        <dbReference type="Pfam" id="PF00962"/>
    </source>
</evidence>
<comment type="cofactor">
    <cofactor evidence="1">
        <name>Zn(2+)</name>
        <dbReference type="ChEBI" id="CHEBI:29105"/>
    </cofactor>
</comment>
<proteinExistence type="inferred from homology"/>
<protein>
    <submittedName>
        <fullName evidence="7">Adenosine deaminase</fullName>
        <ecNumber evidence="7">3.5.4.4</ecNumber>
    </submittedName>
</protein>
<gene>
    <name evidence="7" type="ordered locus">Trebr_0589</name>
</gene>
<keyword evidence="4 7" id="KW-0378">Hydrolase</keyword>
<dbReference type="KEGG" id="tbe:Trebr_0589"/>
<dbReference type="PANTHER" id="PTHR43114:SF6">
    <property type="entry name" value="ADENINE DEAMINASE"/>
    <property type="match status" value="1"/>
</dbReference>
<dbReference type="HOGENOM" id="CLU_039228_2_0_12"/>
<dbReference type="OrthoDB" id="9779574at2"/>
<dbReference type="GO" id="GO:0046872">
    <property type="term" value="F:metal ion binding"/>
    <property type="evidence" value="ECO:0007669"/>
    <property type="project" value="UniProtKB-KW"/>
</dbReference>
<keyword evidence="5" id="KW-0862">Zinc</keyword>
<dbReference type="STRING" id="906968.Trebr_0589"/>
<dbReference type="Pfam" id="PF00962">
    <property type="entry name" value="A_deaminase"/>
    <property type="match status" value="1"/>
</dbReference>
<evidence type="ECO:0000313" key="7">
    <source>
        <dbReference type="EMBL" id="AEE16032.1"/>
    </source>
</evidence>
<dbReference type="InterPro" id="IPR032466">
    <property type="entry name" value="Metal_Hydrolase"/>
</dbReference>
<evidence type="ECO:0000256" key="2">
    <source>
        <dbReference type="ARBA" id="ARBA00006676"/>
    </source>
</evidence>
<dbReference type="EMBL" id="CP002696">
    <property type="protein sequence ID" value="AEE16032.1"/>
    <property type="molecule type" value="Genomic_DNA"/>
</dbReference>
<sequence length="304" mass="33744">MMSVSDFISLPKIDAHNHLNLGMRYASYAPWAGFYIPDFPRKLNGLGEMHEIIGQYTRPRAKTAKDITNLLSLSIQDAVADGVSILEGSVDIQFVGHCGSIENFLKMVQDIQAKFSTRIDFRPELGMGKTFDMEKIRAWVPACLESGLFKSIDLYGPEIEDGIEDFDEIYKLAGKLGIKKKAHVGEFSNAASVRNFIEFFDLDEVQHGIGAVQDESVMQFIKDRKLRLNICPASNVMLGAVKSLADHPIKQLVAAGINVSIATDDLLFFNRTVAEQSADLVEAGTLTKEQIKTIFESNTAEYVK</sequence>